<evidence type="ECO:0000313" key="2">
    <source>
        <dbReference type="EMBL" id="GAA4326532.1"/>
    </source>
</evidence>
<comment type="caution">
    <text evidence="2">The sequence shown here is derived from an EMBL/GenBank/DDBJ whole genome shotgun (WGS) entry which is preliminary data.</text>
</comment>
<dbReference type="RefSeq" id="WP_345664276.1">
    <property type="nucleotide sequence ID" value="NZ_BAABET010000008.1"/>
</dbReference>
<evidence type="ECO:0008006" key="4">
    <source>
        <dbReference type="Google" id="ProtNLM"/>
    </source>
</evidence>
<organism evidence="2 3">
    <name type="scientific">Streptomyces venetus</name>
    <dbReference type="NCBI Taxonomy" id="1701086"/>
    <lineage>
        <taxon>Bacteria</taxon>
        <taxon>Bacillati</taxon>
        <taxon>Actinomycetota</taxon>
        <taxon>Actinomycetes</taxon>
        <taxon>Kitasatosporales</taxon>
        <taxon>Streptomycetaceae</taxon>
        <taxon>Streptomyces</taxon>
    </lineage>
</organism>
<dbReference type="Proteomes" id="UP001501115">
    <property type="component" value="Unassembled WGS sequence"/>
</dbReference>
<dbReference type="SUPFAM" id="SSF52540">
    <property type="entry name" value="P-loop containing nucleoside triphosphate hydrolases"/>
    <property type="match status" value="1"/>
</dbReference>
<dbReference type="EMBL" id="BAABET010000008">
    <property type="protein sequence ID" value="GAA4326532.1"/>
    <property type="molecule type" value="Genomic_DNA"/>
</dbReference>
<keyword evidence="3" id="KW-1185">Reference proteome</keyword>
<sequence length="698" mass="75381">MTVDDSLGQDAPADMPTLVVSMSTFRLPAAPAGAADVEHDDEDPPERSAWDDLPFSQELGERVSRHLAPLVPPAPRHLPDLDHTTLGERMAEIRAAIKAGGCAVVHIVSHGFLRRGCPGDLMVVASNTRDQQAKTAFDVRAFLQGVDDDGTGRVLLLLDVCHGGAGIDWTRNLPRAERRLFVIAACPPGAQAWGGRFSRAVCDVLDDLTKGHAGVDPSEQYVRLSWLKDEVYRRLLRLCEDDACPDQEVVASELDGPDTRFLANPWYREDPVERLELRDRWALQEFIDTVHPSLDLHHYLSRASGRETTPGLDVPCHFSGRNRELRALADWLARPDGDGAAVAVVTGSPGTGKSALLGVVVCCTHPKLSKALDTVVNHIHARNRPDPWEAVAAVHARGMTLSRVIDTIAGQLAMTAPDDGWSTQGFVDAVAALPVEPLIVLDALDEARESVRITVELLGPLARREYADGPRSRPCRLLVGVRPYGEWLQPLLRAAAEPGQLLIDLDDTDREDLTDALAEYVEGLLRDAGSYARRGPVRRALAEAVARRIESAGRSAPAGGGGEFLTAQLAARSISALPPLDAADVEAAVDRLPLTLAALLDGQLFAADGLAWARPVLTAIAFGKGEGMPAELVRSAAAAFHPRGDQPSREDVLEVLASMSFFLRRDIDPEYGTTLYRLFHQELVDHLTATAPVSGGSA</sequence>
<reference evidence="3" key="1">
    <citation type="journal article" date="2019" name="Int. J. Syst. Evol. Microbiol.">
        <title>The Global Catalogue of Microorganisms (GCM) 10K type strain sequencing project: providing services to taxonomists for standard genome sequencing and annotation.</title>
        <authorList>
            <consortium name="The Broad Institute Genomics Platform"/>
            <consortium name="The Broad Institute Genome Sequencing Center for Infectious Disease"/>
            <person name="Wu L."/>
            <person name="Ma J."/>
        </authorList>
    </citation>
    <scope>NUCLEOTIDE SEQUENCE [LARGE SCALE GENOMIC DNA]</scope>
    <source>
        <strain evidence="3">JCM 31290</strain>
    </source>
</reference>
<proteinExistence type="predicted"/>
<dbReference type="InterPro" id="IPR027417">
    <property type="entry name" value="P-loop_NTPase"/>
</dbReference>
<dbReference type="Gene3D" id="3.40.50.300">
    <property type="entry name" value="P-loop containing nucleotide triphosphate hydrolases"/>
    <property type="match status" value="1"/>
</dbReference>
<gene>
    <name evidence="2" type="ORF">GCM10023086_54140</name>
</gene>
<feature type="region of interest" description="Disordered" evidence="1">
    <location>
        <begin position="30"/>
        <end position="52"/>
    </location>
</feature>
<accession>A0ABP8GLK5</accession>
<evidence type="ECO:0000313" key="3">
    <source>
        <dbReference type="Proteomes" id="UP001501115"/>
    </source>
</evidence>
<name>A0ABP8GLK5_9ACTN</name>
<protein>
    <recommendedName>
        <fullName evidence="4">ATP-binding protein</fullName>
    </recommendedName>
</protein>
<evidence type="ECO:0000256" key="1">
    <source>
        <dbReference type="SAM" id="MobiDB-lite"/>
    </source>
</evidence>